<dbReference type="SUPFAM" id="SSF48452">
    <property type="entry name" value="TPR-like"/>
    <property type="match status" value="1"/>
</dbReference>
<dbReference type="InterPro" id="IPR011990">
    <property type="entry name" value="TPR-like_helical_dom_sf"/>
</dbReference>
<dbReference type="PANTHER" id="PTHR12788:SF10">
    <property type="entry name" value="PROTEIN-TYROSINE SULFOTRANSFERASE"/>
    <property type="match status" value="1"/>
</dbReference>
<dbReference type="Gene3D" id="1.25.40.10">
    <property type="entry name" value="Tetratricopeptide repeat domain"/>
    <property type="match status" value="1"/>
</dbReference>
<dbReference type="Pfam" id="PF13469">
    <property type="entry name" value="Sulfotransfer_3"/>
    <property type="match status" value="1"/>
</dbReference>
<proteinExistence type="predicted"/>
<sequence>MLSLLQADPAAALRQVMSELKRNPTDPMRHLVRAEATRRTGNVRDAIRLARESQERLPGYPPLALEEARGLKALGDLPGACRVLETLQAEHPDFINGWKALSDVRAEMGDQAGAQDAAAQIRAIGRPAPELVTAGDLLQRGKLGEAEHVLRRYVHDNPMDVSGIRLLADLGNRLGVAKDASKLLERCLELAPDFHQARHDYANALIKLQQYDAAGQEIDRLKTAEPENQAHRVLEALLHVRLGRYEEAISVYRSILNVFPNQAKLWLSLGHALKTVGRQSEAIDAYLAAIVAQPELGEAYWSLANLKTFRFSDDNVSAMRQQLDSGLLAHADRFHMSFALGKALEDQQDFAGAFEAYHQGNAWRRKGLRYSADRNARDLEEQKRFYTRQFFEERADWGNPSDEPIFIVGLPRSGSTLLEQILASHSQVEGTFELPDILSMVRRLSGRKRPDDPSNYPATLADLSRDEVRALGDEYLDRTRVHRSGLPHFIDKMPNNFAHSGFIRLILPNAKIIDARRHPLACSFSNYKQLFAQGQNFTYDLDEIARYYLDYVGIMRFWDDILPGFVTRVIYEEMVASPETEVARLLERCGLEFESACLSFHETDRAVRTASSEQVRQPLYTSSLEQWRHFESYLQPLKDRLEPLLASGNTWKT</sequence>
<dbReference type="EMBL" id="ARYH01000001">
    <property type="protein sequence ID" value="KCZ86230.1"/>
    <property type="molecule type" value="Genomic_DNA"/>
</dbReference>
<keyword evidence="1" id="KW-0808">Transferase</keyword>
<dbReference type="SUPFAM" id="SSF52540">
    <property type="entry name" value="P-loop containing nucleoside triphosphate hydrolases"/>
    <property type="match status" value="1"/>
</dbReference>
<dbReference type="InterPro" id="IPR026634">
    <property type="entry name" value="TPST-like"/>
</dbReference>
<organism evidence="3 4">
    <name type="scientific">Hyphomonas adhaerens MHS-3</name>
    <dbReference type="NCBI Taxonomy" id="1280949"/>
    <lineage>
        <taxon>Bacteria</taxon>
        <taxon>Pseudomonadati</taxon>
        <taxon>Pseudomonadota</taxon>
        <taxon>Alphaproteobacteria</taxon>
        <taxon>Hyphomonadales</taxon>
        <taxon>Hyphomonadaceae</taxon>
        <taxon>Hyphomonas</taxon>
    </lineage>
</organism>
<keyword evidence="2" id="KW-0802">TPR repeat</keyword>
<evidence type="ECO:0000256" key="2">
    <source>
        <dbReference type="PROSITE-ProRule" id="PRU00339"/>
    </source>
</evidence>
<name>A0A069E7K6_9PROT</name>
<gene>
    <name evidence="3" type="ORF">HAD_11105</name>
</gene>
<dbReference type="eggNOG" id="COG0457">
    <property type="taxonomic scope" value="Bacteria"/>
</dbReference>
<dbReference type="InterPro" id="IPR027417">
    <property type="entry name" value="P-loop_NTPase"/>
</dbReference>
<feature type="repeat" description="TPR" evidence="2">
    <location>
        <begin position="263"/>
        <end position="296"/>
    </location>
</feature>
<dbReference type="SMART" id="SM00028">
    <property type="entry name" value="TPR"/>
    <property type="match status" value="4"/>
</dbReference>
<dbReference type="Pfam" id="PF13432">
    <property type="entry name" value="TPR_16"/>
    <property type="match status" value="1"/>
</dbReference>
<evidence type="ECO:0000256" key="1">
    <source>
        <dbReference type="ARBA" id="ARBA00022679"/>
    </source>
</evidence>
<dbReference type="Proteomes" id="UP000027446">
    <property type="component" value="Unassembled WGS sequence"/>
</dbReference>
<dbReference type="GO" id="GO:0008476">
    <property type="term" value="F:protein-tyrosine sulfotransferase activity"/>
    <property type="evidence" value="ECO:0007669"/>
    <property type="project" value="InterPro"/>
</dbReference>
<dbReference type="AlphaFoldDB" id="A0A069E7K6"/>
<dbReference type="STRING" id="1280949.HAD_11105"/>
<keyword evidence="4" id="KW-1185">Reference proteome</keyword>
<protein>
    <submittedName>
        <fullName evidence="3">Uncharacterized protein</fullName>
    </submittedName>
</protein>
<dbReference type="PANTHER" id="PTHR12788">
    <property type="entry name" value="PROTEIN-TYROSINE SULFOTRANSFERASE 2"/>
    <property type="match status" value="1"/>
</dbReference>
<comment type="caution">
    <text evidence="3">The sequence shown here is derived from an EMBL/GenBank/DDBJ whole genome shotgun (WGS) entry which is preliminary data.</text>
</comment>
<dbReference type="PROSITE" id="PS50005">
    <property type="entry name" value="TPR"/>
    <property type="match status" value="1"/>
</dbReference>
<evidence type="ECO:0000313" key="4">
    <source>
        <dbReference type="Proteomes" id="UP000027446"/>
    </source>
</evidence>
<dbReference type="InterPro" id="IPR019734">
    <property type="entry name" value="TPR_rpt"/>
</dbReference>
<reference evidence="3 4" key="1">
    <citation type="journal article" date="2014" name="Antonie Van Leeuwenhoek">
        <title>Hyphomonas beringensis sp. nov. and Hyphomonas chukchiensis sp. nov., isolated from surface seawater of the Bering Sea and Chukchi Sea.</title>
        <authorList>
            <person name="Li C."/>
            <person name="Lai Q."/>
            <person name="Li G."/>
            <person name="Dong C."/>
            <person name="Wang J."/>
            <person name="Liao Y."/>
            <person name="Shao Z."/>
        </authorList>
    </citation>
    <scope>NUCLEOTIDE SEQUENCE [LARGE SCALE GENOMIC DNA]</scope>
    <source>
        <strain evidence="3 4">MHS-3</strain>
    </source>
</reference>
<evidence type="ECO:0000313" key="3">
    <source>
        <dbReference type="EMBL" id="KCZ86230.1"/>
    </source>
</evidence>
<accession>A0A069E7K6</accession>
<dbReference type="PATRIC" id="fig|1280949.3.peg.2272"/>
<dbReference type="Gene3D" id="3.40.50.300">
    <property type="entry name" value="P-loop containing nucleotide triphosphate hydrolases"/>
    <property type="match status" value="1"/>
</dbReference>